<dbReference type="GO" id="GO:0005886">
    <property type="term" value="C:plasma membrane"/>
    <property type="evidence" value="ECO:0007669"/>
    <property type="project" value="TreeGrafter"/>
</dbReference>
<dbReference type="SUPFAM" id="SSF56519">
    <property type="entry name" value="Penicillin binding protein dimerisation domain"/>
    <property type="match status" value="1"/>
</dbReference>
<feature type="domain" description="PASTA" evidence="6">
    <location>
        <begin position="662"/>
        <end position="718"/>
    </location>
</feature>
<dbReference type="PANTHER" id="PTHR30627:SF26">
    <property type="entry name" value="PENICILLIN-BINDING PROTEIN 2B"/>
    <property type="match status" value="1"/>
</dbReference>
<feature type="compositionally biased region" description="Acidic residues" evidence="4">
    <location>
        <begin position="744"/>
        <end position="771"/>
    </location>
</feature>
<dbReference type="InterPro" id="IPR036138">
    <property type="entry name" value="PBP_dimer_sf"/>
</dbReference>
<dbReference type="Pfam" id="PF00905">
    <property type="entry name" value="Transpeptidase"/>
    <property type="match status" value="1"/>
</dbReference>
<dbReference type="InterPro" id="IPR005543">
    <property type="entry name" value="PASTA_dom"/>
</dbReference>
<dbReference type="CDD" id="cd06575">
    <property type="entry name" value="PASTA_Pbp2x-like_2"/>
    <property type="match status" value="1"/>
</dbReference>
<evidence type="ECO:0000313" key="8">
    <source>
        <dbReference type="Proteomes" id="UP000093482"/>
    </source>
</evidence>
<evidence type="ECO:0000256" key="3">
    <source>
        <dbReference type="ARBA" id="ARBA00023136"/>
    </source>
</evidence>
<dbReference type="PANTHER" id="PTHR30627">
    <property type="entry name" value="PEPTIDOGLYCAN D,D-TRANSPEPTIDASE"/>
    <property type="match status" value="1"/>
</dbReference>
<dbReference type="Gene3D" id="2.20.70.70">
    <property type="match status" value="1"/>
</dbReference>
<dbReference type="Pfam" id="PF03793">
    <property type="entry name" value="PASTA"/>
    <property type="match status" value="1"/>
</dbReference>
<dbReference type="InterPro" id="IPR005311">
    <property type="entry name" value="PBP_dimer"/>
</dbReference>
<feature type="domain" description="PASTA" evidence="6">
    <location>
        <begin position="601"/>
        <end position="661"/>
    </location>
</feature>
<accession>A0A1C0YW93</accession>
<evidence type="ECO:0000256" key="4">
    <source>
        <dbReference type="SAM" id="MobiDB-lite"/>
    </source>
</evidence>
<evidence type="ECO:0000256" key="2">
    <source>
        <dbReference type="ARBA" id="ARBA00007171"/>
    </source>
</evidence>
<organism evidence="7 8">
    <name type="scientific">Caryophanon latum</name>
    <dbReference type="NCBI Taxonomy" id="33977"/>
    <lineage>
        <taxon>Bacteria</taxon>
        <taxon>Bacillati</taxon>
        <taxon>Bacillota</taxon>
        <taxon>Bacilli</taxon>
        <taxon>Bacillales</taxon>
        <taxon>Caryophanaceae</taxon>
        <taxon>Caryophanon</taxon>
    </lineage>
</organism>
<dbReference type="GO" id="GO:0008658">
    <property type="term" value="F:penicillin binding"/>
    <property type="evidence" value="ECO:0007669"/>
    <property type="project" value="InterPro"/>
</dbReference>
<evidence type="ECO:0000313" key="7">
    <source>
        <dbReference type="EMBL" id="OCS91420.1"/>
    </source>
</evidence>
<feature type="region of interest" description="Disordered" evidence="4">
    <location>
        <begin position="739"/>
        <end position="787"/>
    </location>
</feature>
<reference evidence="7 8" key="1">
    <citation type="submission" date="2016-07" db="EMBL/GenBank/DDBJ databases">
        <title>Caryophanon latum genome sequencing.</title>
        <authorList>
            <person name="Verma A."/>
            <person name="Pal Y."/>
            <person name="Krishnamurthi S."/>
        </authorList>
    </citation>
    <scope>NUCLEOTIDE SEQUENCE [LARGE SCALE GENOMIC DNA]</scope>
    <source>
        <strain evidence="7 8">DSM 14151</strain>
    </source>
</reference>
<name>A0A1C0YW93_9BACL</name>
<dbReference type="SUPFAM" id="SSF56601">
    <property type="entry name" value="beta-lactamase/transpeptidase-like"/>
    <property type="match status" value="1"/>
</dbReference>
<keyword evidence="8" id="KW-1185">Reference proteome</keyword>
<evidence type="ECO:0000256" key="5">
    <source>
        <dbReference type="SAM" id="Phobius"/>
    </source>
</evidence>
<dbReference type="Gene3D" id="3.90.1310.10">
    <property type="entry name" value="Penicillin-binding protein 2a (Domain 2)"/>
    <property type="match status" value="1"/>
</dbReference>
<dbReference type="Gene3D" id="3.40.710.10">
    <property type="entry name" value="DD-peptidase/beta-lactamase superfamily"/>
    <property type="match status" value="1"/>
</dbReference>
<protein>
    <recommendedName>
        <fullName evidence="6">PASTA domain-containing protein</fullName>
    </recommendedName>
</protein>
<dbReference type="InterPro" id="IPR012338">
    <property type="entry name" value="Beta-lactam/transpept-like"/>
</dbReference>
<evidence type="ECO:0000259" key="6">
    <source>
        <dbReference type="PROSITE" id="PS51178"/>
    </source>
</evidence>
<dbReference type="Pfam" id="PF03717">
    <property type="entry name" value="PBP_dimer"/>
    <property type="match status" value="1"/>
</dbReference>
<comment type="similarity">
    <text evidence="2">Belongs to the transpeptidase family.</text>
</comment>
<dbReference type="InterPro" id="IPR001460">
    <property type="entry name" value="PCN-bd_Tpept"/>
</dbReference>
<keyword evidence="5" id="KW-1133">Transmembrane helix</keyword>
<keyword evidence="5" id="KW-0812">Transmembrane</keyword>
<proteinExistence type="inferred from homology"/>
<dbReference type="SUPFAM" id="SSF54184">
    <property type="entry name" value="Penicillin-binding protein 2x (pbp-2x), c-terminal domain"/>
    <property type="match status" value="2"/>
</dbReference>
<feature type="transmembrane region" description="Helical" evidence="5">
    <location>
        <begin position="12"/>
        <end position="31"/>
    </location>
</feature>
<dbReference type="SMART" id="SM00740">
    <property type="entry name" value="PASTA"/>
    <property type="match status" value="2"/>
</dbReference>
<dbReference type="Gene3D" id="3.30.70.2110">
    <property type="match status" value="1"/>
</dbReference>
<keyword evidence="3 5" id="KW-0472">Membrane</keyword>
<dbReference type="CDD" id="cd06576">
    <property type="entry name" value="PASTA_Pbp2x-like_1"/>
    <property type="match status" value="1"/>
</dbReference>
<comment type="subcellular location">
    <subcellularLocation>
        <location evidence="1">Membrane</location>
    </subcellularLocation>
</comment>
<dbReference type="InterPro" id="IPR050515">
    <property type="entry name" value="Beta-lactam/transpept"/>
</dbReference>
<sequence>MKQKAVSKWGAFALLSFFAGLSLLFIGRFFILQTSGETHGQDLLMRAAAQYEREYILDAKRGDIVDRYGRIIAEDTQSYRVAAVLDESLTQPGREPVHVVNKRETARILSNYLNATEDEIYKILDQPDRKQVEFGAFGRKLSHETKTLIEAEELPGIIFFSDTKRYYPNGSFASYLIGYAREEEVKDEHTNKYKLRTVGEMGLESYYDKLLEGTDGYENYEADRRGYLLPGATHFIEEPRHGFNMKLTLDKTIQNFVDDALLRAYEKYTPEEMVVVVADPKTGGILAMSQSPAFNPNTREELNSQSIWLNQATSDTIEPGSTMKVFTLATAIETGNWTPNSQYKSGQYRMPNSMRIVRDHNGVGWGTISFLEGIQRSSNVAVAYMMERIGTDTFLQYLEKFGFGQKTGFPVSEEATGVILNKNKQDIISTAFGQASTVTPLQLVQGMTAIANDGVMMKPYIVESIVDPNTGEMIEKNEPTEQGTPISPETAEQVRTILASTVTSPAGTAKQFKIDNYNVAGKTGTAQIVNENGTYDWGAEEFLYSFLGMAPVENPQLIVYVAVQKPKLDGVTGSTPVSEVFKSVMENSLKYLNIDPANIEAAEKIELENYVGSAAQEAKVQLEERGIEAIITGEGGRIEGQYPAAGTTVVEGDRVFIKTAGTTILPDFTGWSLRHLKTFEQLANIRIELEGVGYVIEQDMKAGSVIVENGVIHLQLQTPQEQYTVEEIVEEDAVTDELQLNDGTEAEIEQDDANDGTEAEIEQDDASEVEEAPTRIPAEEQSTESEQ</sequence>
<evidence type="ECO:0000256" key="1">
    <source>
        <dbReference type="ARBA" id="ARBA00004370"/>
    </source>
</evidence>
<gene>
    <name evidence="7" type="ORF">A6K76_08705</name>
</gene>
<dbReference type="GO" id="GO:0071555">
    <property type="term" value="P:cell wall organization"/>
    <property type="evidence" value="ECO:0007669"/>
    <property type="project" value="TreeGrafter"/>
</dbReference>
<dbReference type="RefSeq" id="WP_066463258.1">
    <property type="nucleotide sequence ID" value="NZ_MATO01000028.1"/>
</dbReference>
<dbReference type="AlphaFoldDB" id="A0A1C0YW93"/>
<dbReference type="OrthoDB" id="9770103at2"/>
<dbReference type="PROSITE" id="PS51178">
    <property type="entry name" value="PASTA"/>
    <property type="match status" value="2"/>
</dbReference>
<dbReference type="Proteomes" id="UP000093482">
    <property type="component" value="Unassembled WGS sequence"/>
</dbReference>
<comment type="caution">
    <text evidence="7">The sequence shown here is derived from an EMBL/GenBank/DDBJ whole genome shotgun (WGS) entry which is preliminary data.</text>
</comment>
<dbReference type="EMBL" id="MATO01000028">
    <property type="protein sequence ID" value="OCS91420.1"/>
    <property type="molecule type" value="Genomic_DNA"/>
</dbReference>